<feature type="region of interest" description="Disordered" evidence="1">
    <location>
        <begin position="439"/>
        <end position="480"/>
    </location>
</feature>
<proteinExistence type="predicted"/>
<feature type="domain" description="Retrotransposon gag" evidence="2">
    <location>
        <begin position="228"/>
        <end position="301"/>
    </location>
</feature>
<feature type="compositionally biased region" description="Polar residues" evidence="1">
    <location>
        <begin position="1"/>
        <end position="17"/>
    </location>
</feature>
<evidence type="ECO:0000259" key="2">
    <source>
        <dbReference type="Pfam" id="PF03732"/>
    </source>
</evidence>
<dbReference type="InterPro" id="IPR021109">
    <property type="entry name" value="Peptidase_aspartic_dom_sf"/>
</dbReference>
<dbReference type="AlphaFoldDB" id="A0A6A2XMQ5"/>
<organism evidence="3 4">
    <name type="scientific">Hibiscus syriacus</name>
    <name type="common">Rose of Sharon</name>
    <dbReference type="NCBI Taxonomy" id="106335"/>
    <lineage>
        <taxon>Eukaryota</taxon>
        <taxon>Viridiplantae</taxon>
        <taxon>Streptophyta</taxon>
        <taxon>Embryophyta</taxon>
        <taxon>Tracheophyta</taxon>
        <taxon>Spermatophyta</taxon>
        <taxon>Magnoliopsida</taxon>
        <taxon>eudicotyledons</taxon>
        <taxon>Gunneridae</taxon>
        <taxon>Pentapetalae</taxon>
        <taxon>rosids</taxon>
        <taxon>malvids</taxon>
        <taxon>Malvales</taxon>
        <taxon>Malvaceae</taxon>
        <taxon>Malvoideae</taxon>
        <taxon>Hibiscus</taxon>
    </lineage>
</organism>
<feature type="region of interest" description="Disordered" evidence="1">
    <location>
        <begin position="546"/>
        <end position="565"/>
    </location>
</feature>
<sequence length="999" mass="111080">MLSSQCFENPPSKSTAVASGGGSVQEIGGLTAYINGPSDSKLAILFINDAFEKDKKIFLHKDSWHWTAGTGQLSLHVKDCCNRLPELPMYHCHLEDKIHAQNVILGCMPRRNSEEPLEPIEPEIEDSLEEKTCSKKYDQIGNQGIGQDDGNQNAEALNNAEPAIRPRVIRDHLNPMMDDLNPGIVAPEIQAAHFELKPVMFNMLNSLGSLGVCQLKSQAAHSQFSGTGSMESWADLCKSFLLRYNPPNMNTQLRNEISSFRQGDDESMYEYWDRYKSLLRKCSNHGFYDWTQVVMFYNGVNAPTRMLLDASANGTLLDKSPTEAFAILDRIANNDYQFPSSRLGSGRRTPGAFELEAKDSVSAQLSAITNMLKNLQCSTDVKEVKTTSLACLLCQGNHHESECPTNHESINFVGNYNRGSNNPYSNTYNAGWRQHPNFSWENQGAHNANPPTRQQNHNEPQSYQNAMPWHNTNKGASSSASISSLEATIQEFISTTKTMLQDHSTSIKNQGALLYSQGALLQSHSSSLRALEGQVGQIATALQERQQGRLPSDTEVTKGPGKEHCNVLTLRSGTQINRQVKDSGPQHDDSNPTTEAELQDDRVSEKDKEEDSAKVPESDAKAKENSIPTAKEARPPPPFPQRLKKHNDEVQFKKFVDILDQLHINTLLEAVEQMPMYAKFLKDICTKKRKVEIVATATKFCSSLSKLPPKRNDPGSFIIPCSIGANFVGKALCDLGSSVNSMPKSIFLKLGIGDARPTSVILQLADKSHVKPEGKVEDVIVRVDKFVFPVDFLILDCEVDAKAPIILGRPFLATGRILIDCEKGELTMRVADQCVTVNVFRTLKYVDDTEECQGISELNSLIEEETEHLCQNNFIQLAENEYWVDDESSGVRRLSNFGEQSSLVQVRSCMNFEPLNFDEFISPKPSLVHAPNLKLKTLPGHLKYVYLGSDETLPVIISANLTANQEQSLLCLMQHKKAISWTMADLKGISPTICMHKIC</sequence>
<feature type="compositionally biased region" description="Polar residues" evidence="1">
    <location>
        <begin position="439"/>
        <end position="475"/>
    </location>
</feature>
<dbReference type="PANTHER" id="PTHR33067">
    <property type="entry name" value="RNA-DIRECTED DNA POLYMERASE-RELATED"/>
    <property type="match status" value="1"/>
</dbReference>
<accession>A0A6A2XMQ5</accession>
<dbReference type="CDD" id="cd00303">
    <property type="entry name" value="retropepsin_like"/>
    <property type="match status" value="1"/>
</dbReference>
<reference evidence="3" key="1">
    <citation type="submission" date="2019-09" db="EMBL/GenBank/DDBJ databases">
        <title>Draft genome information of white flower Hibiscus syriacus.</title>
        <authorList>
            <person name="Kim Y.-M."/>
        </authorList>
    </citation>
    <scope>NUCLEOTIDE SEQUENCE [LARGE SCALE GENOMIC DNA]</scope>
    <source>
        <strain evidence="3">YM2019G1</strain>
    </source>
</reference>
<evidence type="ECO:0000256" key="1">
    <source>
        <dbReference type="SAM" id="MobiDB-lite"/>
    </source>
</evidence>
<dbReference type="PANTHER" id="PTHR33067:SF32">
    <property type="entry name" value="ASPARTIC PEPTIDASE DDI1-TYPE DOMAIN-CONTAINING PROTEIN"/>
    <property type="match status" value="1"/>
</dbReference>
<dbReference type="Gene3D" id="2.40.70.10">
    <property type="entry name" value="Acid Proteases"/>
    <property type="match status" value="1"/>
</dbReference>
<keyword evidence="4" id="KW-1185">Reference proteome</keyword>
<evidence type="ECO:0000313" key="3">
    <source>
        <dbReference type="EMBL" id="KAE8677681.1"/>
    </source>
</evidence>
<protein>
    <recommendedName>
        <fullName evidence="2">Retrotransposon gag domain-containing protein</fullName>
    </recommendedName>
</protein>
<gene>
    <name evidence="3" type="ORF">F3Y22_tig00111504pilonHSYRG00129</name>
</gene>
<evidence type="ECO:0000313" key="4">
    <source>
        <dbReference type="Proteomes" id="UP000436088"/>
    </source>
</evidence>
<comment type="caution">
    <text evidence="3">The sequence shown here is derived from an EMBL/GenBank/DDBJ whole genome shotgun (WGS) entry which is preliminary data.</text>
</comment>
<feature type="region of interest" description="Disordered" evidence="1">
    <location>
        <begin position="1"/>
        <end position="20"/>
    </location>
</feature>
<dbReference type="InterPro" id="IPR005162">
    <property type="entry name" value="Retrotrans_gag_dom"/>
</dbReference>
<feature type="region of interest" description="Disordered" evidence="1">
    <location>
        <begin position="570"/>
        <end position="644"/>
    </location>
</feature>
<name>A0A6A2XMQ5_HIBSY</name>
<dbReference type="Pfam" id="PF03732">
    <property type="entry name" value="Retrotrans_gag"/>
    <property type="match status" value="1"/>
</dbReference>
<feature type="compositionally biased region" description="Basic and acidic residues" evidence="1">
    <location>
        <begin position="579"/>
        <end position="590"/>
    </location>
</feature>
<dbReference type="Proteomes" id="UP000436088">
    <property type="component" value="Unassembled WGS sequence"/>
</dbReference>
<feature type="compositionally biased region" description="Basic and acidic residues" evidence="1">
    <location>
        <begin position="599"/>
        <end position="624"/>
    </location>
</feature>
<dbReference type="EMBL" id="VEPZ02001356">
    <property type="protein sequence ID" value="KAE8677681.1"/>
    <property type="molecule type" value="Genomic_DNA"/>
</dbReference>